<proteinExistence type="predicted"/>
<name>A0A918Q583_9CAUL</name>
<dbReference type="Pfam" id="PF11843">
    <property type="entry name" value="DUF3363"/>
    <property type="match status" value="1"/>
</dbReference>
<reference evidence="1" key="2">
    <citation type="submission" date="2020-09" db="EMBL/GenBank/DDBJ databases">
        <authorList>
            <person name="Sun Q."/>
            <person name="Kim S."/>
        </authorList>
    </citation>
    <scope>NUCLEOTIDE SEQUENCE</scope>
    <source>
        <strain evidence="1">KCTC 32296</strain>
    </source>
</reference>
<sequence>MADLSSFTRDLMNQAQRDLGTGLDWVGVSHWNTDQPHVHIILRGVTDTGEDLVISRDYIKEGMRARAQELITDELGPRTELDMQAHVRRQISADRFTQLDRQLISDSRATGFVDLAPTGDHTPDVFHVMKVGRMRKLEGLGLAHEIGAGQWVIAARAEPTLRELGQRGDIIKRIHQGLAEQGINRGTAGYVLAGEGLGQPIVGRLMARGLDDELKGTGYAVIDGTDGRTHHVSLPSLDASGDSVVGSIVEVRQFEDRDGNTRSVLAVRSDLPIERQTTALGSTWLDRQAILGKPSDLSEGGFGAEVRQALDRRAEHLIEHGLAKRQGDQVVFAKSLLQTLKQREIDAACATITDSTGLSFNPMAAGEHASGIYTQRLNLASGRFAMLDDGVGFKLVPWTPALESKLGQQISGVARDNGGIDWSFGQKRGLEI</sequence>
<dbReference type="EMBL" id="BMZB01000002">
    <property type="protein sequence ID" value="GGZ32548.1"/>
    <property type="molecule type" value="Genomic_DNA"/>
</dbReference>
<keyword evidence="2" id="KW-1185">Reference proteome</keyword>
<evidence type="ECO:0008006" key="3">
    <source>
        <dbReference type="Google" id="ProtNLM"/>
    </source>
</evidence>
<dbReference type="Proteomes" id="UP000662572">
    <property type="component" value="Unassembled WGS sequence"/>
</dbReference>
<dbReference type="InterPro" id="IPR021795">
    <property type="entry name" value="DUF3363"/>
</dbReference>
<organism evidence="1 2">
    <name type="scientific">Asticcacaulis endophyticus</name>
    <dbReference type="NCBI Taxonomy" id="1395890"/>
    <lineage>
        <taxon>Bacteria</taxon>
        <taxon>Pseudomonadati</taxon>
        <taxon>Pseudomonadota</taxon>
        <taxon>Alphaproteobacteria</taxon>
        <taxon>Caulobacterales</taxon>
        <taxon>Caulobacteraceae</taxon>
        <taxon>Asticcacaulis</taxon>
    </lineage>
</organism>
<gene>
    <name evidence="1" type="ORF">GCM10011273_18390</name>
</gene>
<protein>
    <recommendedName>
        <fullName evidence="3">Type IV secretory pathway, VirD2 components (Relaxase)</fullName>
    </recommendedName>
</protein>
<comment type="caution">
    <text evidence="1">The sequence shown here is derived from an EMBL/GenBank/DDBJ whole genome shotgun (WGS) entry which is preliminary data.</text>
</comment>
<dbReference type="AlphaFoldDB" id="A0A918Q583"/>
<evidence type="ECO:0000313" key="1">
    <source>
        <dbReference type="EMBL" id="GGZ32548.1"/>
    </source>
</evidence>
<reference evidence="1" key="1">
    <citation type="journal article" date="2014" name="Int. J. Syst. Evol. Microbiol.">
        <title>Complete genome sequence of Corynebacterium casei LMG S-19264T (=DSM 44701T), isolated from a smear-ripened cheese.</title>
        <authorList>
            <consortium name="US DOE Joint Genome Institute (JGI-PGF)"/>
            <person name="Walter F."/>
            <person name="Albersmeier A."/>
            <person name="Kalinowski J."/>
            <person name="Ruckert C."/>
        </authorList>
    </citation>
    <scope>NUCLEOTIDE SEQUENCE</scope>
    <source>
        <strain evidence="1">KCTC 32296</strain>
    </source>
</reference>
<evidence type="ECO:0000313" key="2">
    <source>
        <dbReference type="Proteomes" id="UP000662572"/>
    </source>
</evidence>
<accession>A0A918Q583</accession>